<evidence type="ECO:0000313" key="3">
    <source>
        <dbReference type="Proteomes" id="UP000050277"/>
    </source>
</evidence>
<reference evidence="2 3" key="1">
    <citation type="submission" date="2015-07" db="EMBL/GenBank/DDBJ databases">
        <title>Whole genome sequence of Herpetosiphon geysericola DSM 7119.</title>
        <authorList>
            <person name="Hemp J."/>
            <person name="Ward L.M."/>
            <person name="Pace L.A."/>
            <person name="Fischer W.W."/>
        </authorList>
    </citation>
    <scope>NUCLEOTIDE SEQUENCE [LARGE SCALE GENOMIC DNA]</scope>
    <source>
        <strain evidence="2 3">DSM 7119</strain>
    </source>
</reference>
<name>A0A0P6XKB8_9CHLR</name>
<sequence>MTTDNLSPPIATLRTIIRTSFLVGAIMILVGTLALPTLDLTDVQASQARYGAQAVRLQACALLITVGMWSIMAGTSSVPAVLSAHGALWARLGAQFHGVGVVVWTIGMALDIAYPAAIRTWLVAPPDEQIVAASVVAVLSPVGFGRGLFPLNVMINWLAFGFLGIGLVRSSAGGRRLGWSGIILGSAGFGLGIFMTFVGRERLFLLFAVLWGMTLLWWAALGATTRWMQGTDS</sequence>
<dbReference type="RefSeq" id="WP_054536971.1">
    <property type="nucleotide sequence ID" value="NZ_LGKP01000038.1"/>
</dbReference>
<feature type="transmembrane region" description="Helical" evidence="1">
    <location>
        <begin position="59"/>
        <end position="82"/>
    </location>
</feature>
<comment type="caution">
    <text evidence="2">The sequence shown here is derived from an EMBL/GenBank/DDBJ whole genome shotgun (WGS) entry which is preliminary data.</text>
</comment>
<keyword evidence="1" id="KW-1133">Transmembrane helix</keyword>
<organism evidence="2 3">
    <name type="scientific">Herpetosiphon geysericola</name>
    <dbReference type="NCBI Taxonomy" id="70996"/>
    <lineage>
        <taxon>Bacteria</taxon>
        <taxon>Bacillati</taxon>
        <taxon>Chloroflexota</taxon>
        <taxon>Chloroflexia</taxon>
        <taxon>Herpetosiphonales</taxon>
        <taxon>Herpetosiphonaceae</taxon>
        <taxon>Herpetosiphon</taxon>
    </lineage>
</organism>
<evidence type="ECO:0008006" key="4">
    <source>
        <dbReference type="Google" id="ProtNLM"/>
    </source>
</evidence>
<evidence type="ECO:0000313" key="2">
    <source>
        <dbReference type="EMBL" id="KPL80488.1"/>
    </source>
</evidence>
<feature type="transmembrane region" description="Helical" evidence="1">
    <location>
        <begin position="130"/>
        <end position="149"/>
    </location>
</feature>
<dbReference type="AlphaFoldDB" id="A0A0P6XKB8"/>
<feature type="transmembrane region" description="Helical" evidence="1">
    <location>
        <begin position="20"/>
        <end position="38"/>
    </location>
</feature>
<feature type="transmembrane region" description="Helical" evidence="1">
    <location>
        <begin position="179"/>
        <end position="198"/>
    </location>
</feature>
<feature type="transmembrane region" description="Helical" evidence="1">
    <location>
        <begin position="155"/>
        <end position="172"/>
    </location>
</feature>
<keyword evidence="1" id="KW-0812">Transmembrane</keyword>
<feature type="transmembrane region" description="Helical" evidence="1">
    <location>
        <begin position="204"/>
        <end position="223"/>
    </location>
</feature>
<keyword evidence="3" id="KW-1185">Reference proteome</keyword>
<accession>A0A0P6XKB8</accession>
<protein>
    <recommendedName>
        <fullName evidence="4">DUF4386 domain-containing protein</fullName>
    </recommendedName>
</protein>
<proteinExistence type="predicted"/>
<dbReference type="Proteomes" id="UP000050277">
    <property type="component" value="Unassembled WGS sequence"/>
</dbReference>
<dbReference type="EMBL" id="LGKP01000038">
    <property type="protein sequence ID" value="KPL80488.1"/>
    <property type="molecule type" value="Genomic_DNA"/>
</dbReference>
<gene>
    <name evidence="2" type="ORF">SE18_23790</name>
</gene>
<feature type="transmembrane region" description="Helical" evidence="1">
    <location>
        <begin position="94"/>
        <end position="118"/>
    </location>
</feature>
<keyword evidence="1" id="KW-0472">Membrane</keyword>
<evidence type="ECO:0000256" key="1">
    <source>
        <dbReference type="SAM" id="Phobius"/>
    </source>
</evidence>